<evidence type="ECO:0000259" key="7">
    <source>
        <dbReference type="PROSITE" id="PS52029"/>
    </source>
</evidence>
<evidence type="ECO:0000256" key="2">
    <source>
        <dbReference type="ARBA" id="ARBA00022679"/>
    </source>
</evidence>
<dbReference type="STRING" id="1229780.BN381_130080"/>
<comment type="caution">
    <text evidence="8">The sequence shown here is derived from an EMBL/GenBank/DDBJ whole genome shotgun (WGS) entry which is preliminary data.</text>
</comment>
<comment type="pathway">
    <text evidence="1 6">Cell wall biogenesis; peptidoglycan biosynthesis.</text>
</comment>
<evidence type="ECO:0000313" key="8">
    <source>
        <dbReference type="EMBL" id="CCM62522.1"/>
    </source>
</evidence>
<dbReference type="SUPFAM" id="SSF47090">
    <property type="entry name" value="PGBD-like"/>
    <property type="match status" value="1"/>
</dbReference>
<organism evidence="8 9">
    <name type="scientific">Candidatus Neomicrothrix parvicella RN1</name>
    <dbReference type="NCBI Taxonomy" id="1229780"/>
    <lineage>
        <taxon>Bacteria</taxon>
        <taxon>Bacillati</taxon>
        <taxon>Actinomycetota</taxon>
        <taxon>Acidimicrobiia</taxon>
        <taxon>Acidimicrobiales</taxon>
        <taxon>Microthrixaceae</taxon>
        <taxon>Candidatus Neomicrothrix</taxon>
    </lineage>
</organism>
<evidence type="ECO:0000256" key="3">
    <source>
        <dbReference type="ARBA" id="ARBA00022960"/>
    </source>
</evidence>
<dbReference type="GO" id="GO:0005576">
    <property type="term" value="C:extracellular region"/>
    <property type="evidence" value="ECO:0007669"/>
    <property type="project" value="TreeGrafter"/>
</dbReference>
<dbReference type="InterPro" id="IPR050979">
    <property type="entry name" value="LD-transpeptidase"/>
</dbReference>
<keyword evidence="2" id="KW-0808">Transferase</keyword>
<feature type="active site" description="Proton donor/acceptor" evidence="6">
    <location>
        <position position="132"/>
    </location>
</feature>
<sequence length="172" mass="19100">MQTRLNQLGFFVSPDSSYGSNTFHAVMAFQKFYGLGRDGVAGPRTLNHINLVGRPNARSTRGRVIEVDLNRQVVMLVEGGYVHHVFNTSTGDASHRTPRGSFKIFRQINGLRISPLGKLWRPKYFNGGIALHGSPSVPAYAASHGCVRLTDPEINFLWGTPWGRIGTTVWVY</sequence>
<keyword evidence="4 6" id="KW-0573">Peptidoglycan synthesis</keyword>
<dbReference type="UniPathway" id="UPA00219"/>
<dbReference type="eggNOG" id="COG1376">
    <property type="taxonomic scope" value="Bacteria"/>
</dbReference>
<dbReference type="Gene3D" id="1.10.101.10">
    <property type="entry name" value="PGBD-like superfamily/PGBD"/>
    <property type="match status" value="1"/>
</dbReference>
<dbReference type="Pfam" id="PF03734">
    <property type="entry name" value="YkuD"/>
    <property type="match status" value="1"/>
</dbReference>
<name>R4Z1N1_9ACTN</name>
<dbReference type="CDD" id="cd16913">
    <property type="entry name" value="YkuD_like"/>
    <property type="match status" value="1"/>
</dbReference>
<feature type="active site" description="Nucleophile" evidence="6">
    <location>
        <position position="146"/>
    </location>
</feature>
<dbReference type="GO" id="GO:0016740">
    <property type="term" value="F:transferase activity"/>
    <property type="evidence" value="ECO:0007669"/>
    <property type="project" value="UniProtKB-KW"/>
</dbReference>
<dbReference type="InterPro" id="IPR005490">
    <property type="entry name" value="LD_TPept_cat_dom"/>
</dbReference>
<evidence type="ECO:0000256" key="4">
    <source>
        <dbReference type="ARBA" id="ARBA00022984"/>
    </source>
</evidence>
<evidence type="ECO:0000313" key="9">
    <source>
        <dbReference type="Proteomes" id="UP000018291"/>
    </source>
</evidence>
<keyword evidence="5 6" id="KW-0961">Cell wall biogenesis/degradation</keyword>
<dbReference type="GO" id="GO:0008360">
    <property type="term" value="P:regulation of cell shape"/>
    <property type="evidence" value="ECO:0007669"/>
    <property type="project" value="UniProtKB-UniRule"/>
</dbReference>
<dbReference type="Pfam" id="PF01471">
    <property type="entry name" value="PG_binding_1"/>
    <property type="match status" value="1"/>
</dbReference>
<reference evidence="8 9" key="1">
    <citation type="journal article" date="2013" name="ISME J.">
        <title>Metabolic model for the filamentous 'Candidatus Microthrix parvicella' based on genomic and metagenomic analyses.</title>
        <authorList>
            <person name="Jon McIlroy S."/>
            <person name="Kristiansen R."/>
            <person name="Albertsen M."/>
            <person name="Michael Karst S."/>
            <person name="Rossetti S."/>
            <person name="Lund Nielsen J."/>
            <person name="Tandoi V."/>
            <person name="James Seviour R."/>
            <person name="Nielsen P.H."/>
        </authorList>
    </citation>
    <scope>NUCLEOTIDE SEQUENCE [LARGE SCALE GENOMIC DNA]</scope>
    <source>
        <strain evidence="8 9">RN1</strain>
    </source>
</reference>
<dbReference type="EMBL" id="CANL01000005">
    <property type="protein sequence ID" value="CCM62522.1"/>
    <property type="molecule type" value="Genomic_DNA"/>
</dbReference>
<dbReference type="Gene3D" id="2.40.440.10">
    <property type="entry name" value="L,D-transpeptidase catalytic domain-like"/>
    <property type="match status" value="1"/>
</dbReference>
<dbReference type="AlphaFoldDB" id="R4Z1N1"/>
<protein>
    <recommendedName>
        <fullName evidence="7">L,D-TPase catalytic domain-containing protein</fullName>
    </recommendedName>
</protein>
<dbReference type="PANTHER" id="PTHR30582:SF2">
    <property type="entry name" value="L,D-TRANSPEPTIDASE YCIB-RELATED"/>
    <property type="match status" value="1"/>
</dbReference>
<dbReference type="InterPro" id="IPR038063">
    <property type="entry name" value="Transpep_catalytic_dom"/>
</dbReference>
<dbReference type="PANTHER" id="PTHR30582">
    <property type="entry name" value="L,D-TRANSPEPTIDASE"/>
    <property type="match status" value="1"/>
</dbReference>
<dbReference type="Proteomes" id="UP000018291">
    <property type="component" value="Unassembled WGS sequence"/>
</dbReference>
<keyword evidence="9" id="KW-1185">Reference proteome</keyword>
<evidence type="ECO:0000256" key="6">
    <source>
        <dbReference type="PROSITE-ProRule" id="PRU01373"/>
    </source>
</evidence>
<dbReference type="InterPro" id="IPR036365">
    <property type="entry name" value="PGBD-like_sf"/>
</dbReference>
<evidence type="ECO:0000256" key="1">
    <source>
        <dbReference type="ARBA" id="ARBA00004752"/>
    </source>
</evidence>
<dbReference type="GO" id="GO:0071555">
    <property type="term" value="P:cell wall organization"/>
    <property type="evidence" value="ECO:0007669"/>
    <property type="project" value="UniProtKB-UniRule"/>
</dbReference>
<dbReference type="SUPFAM" id="SSF141523">
    <property type="entry name" value="L,D-transpeptidase catalytic domain-like"/>
    <property type="match status" value="1"/>
</dbReference>
<dbReference type="HOGENOM" id="CLU_069585_2_0_11"/>
<dbReference type="PROSITE" id="PS52029">
    <property type="entry name" value="LD_TPASE"/>
    <property type="match status" value="1"/>
</dbReference>
<dbReference type="InterPro" id="IPR036366">
    <property type="entry name" value="PGBDSf"/>
</dbReference>
<accession>R4Z1N1</accession>
<dbReference type="GO" id="GO:0071972">
    <property type="term" value="F:peptidoglycan L,D-transpeptidase activity"/>
    <property type="evidence" value="ECO:0007669"/>
    <property type="project" value="TreeGrafter"/>
</dbReference>
<gene>
    <name evidence="8" type="ORF">BN381_130080</name>
</gene>
<dbReference type="GO" id="GO:0018104">
    <property type="term" value="P:peptidoglycan-protein cross-linking"/>
    <property type="evidence" value="ECO:0007669"/>
    <property type="project" value="TreeGrafter"/>
</dbReference>
<feature type="domain" description="L,D-TPase catalytic" evidence="7">
    <location>
        <begin position="63"/>
        <end position="172"/>
    </location>
</feature>
<keyword evidence="3 6" id="KW-0133">Cell shape</keyword>
<evidence type="ECO:0000256" key="5">
    <source>
        <dbReference type="ARBA" id="ARBA00023316"/>
    </source>
</evidence>
<proteinExistence type="predicted"/>
<dbReference type="InterPro" id="IPR002477">
    <property type="entry name" value="Peptidoglycan-bd-like"/>
</dbReference>